<dbReference type="SMART" id="SM00487">
    <property type="entry name" value="DEXDc"/>
    <property type="match status" value="1"/>
</dbReference>
<reference evidence="8 9" key="1">
    <citation type="submission" date="2020-06" db="EMBL/GenBank/DDBJ databases">
        <title>Photobacterium damselae subsp. damselae comparative genomics.</title>
        <authorList>
            <person name="Osorio C.R."/>
        </authorList>
    </citation>
    <scope>NUCLEOTIDE SEQUENCE [LARGE SCALE GENOMIC DNA]</scope>
    <source>
        <strain evidence="8 9">TW250/03</strain>
    </source>
</reference>
<dbReference type="GO" id="GO:0043138">
    <property type="term" value="F:3'-5' DNA helicase activity"/>
    <property type="evidence" value="ECO:0007669"/>
    <property type="project" value="UniProtKB-EC"/>
</dbReference>
<evidence type="ECO:0000259" key="7">
    <source>
        <dbReference type="PROSITE" id="PS51192"/>
    </source>
</evidence>
<dbReference type="InterPro" id="IPR002464">
    <property type="entry name" value="DNA/RNA_helicase_DEAH_CS"/>
</dbReference>
<dbReference type="PANTHER" id="PTHR13710:SF105">
    <property type="entry name" value="ATP-DEPENDENT DNA HELICASE Q1"/>
    <property type="match status" value="1"/>
</dbReference>
<dbReference type="GO" id="GO:0030894">
    <property type="term" value="C:replisome"/>
    <property type="evidence" value="ECO:0007669"/>
    <property type="project" value="TreeGrafter"/>
</dbReference>
<dbReference type="EMBL" id="JABXOR010000358">
    <property type="protein sequence ID" value="NVO99712.1"/>
    <property type="molecule type" value="Genomic_DNA"/>
</dbReference>
<dbReference type="InterPro" id="IPR027417">
    <property type="entry name" value="P-loop_NTPase"/>
</dbReference>
<name>A0A850QN81_PHODD</name>
<organism evidence="8 9">
    <name type="scientific">Photobacterium damselae subsp. damselae</name>
    <name type="common">Listonella damsela</name>
    <dbReference type="NCBI Taxonomy" id="85581"/>
    <lineage>
        <taxon>Bacteria</taxon>
        <taxon>Pseudomonadati</taxon>
        <taxon>Pseudomonadota</taxon>
        <taxon>Gammaproteobacteria</taxon>
        <taxon>Vibrionales</taxon>
        <taxon>Vibrionaceae</taxon>
        <taxon>Photobacterium</taxon>
    </lineage>
</organism>
<feature type="non-terminal residue" evidence="8">
    <location>
        <position position="182"/>
    </location>
</feature>
<dbReference type="AlphaFoldDB" id="A0A850QN81"/>
<comment type="catalytic activity">
    <reaction evidence="5">
        <text>Couples ATP hydrolysis with the unwinding of duplex DNA by translocating in the 3'-5' direction.</text>
        <dbReference type="EC" id="5.6.2.4"/>
    </reaction>
</comment>
<protein>
    <recommendedName>
        <fullName evidence="6">DNA 3'-5' helicase</fullName>
        <ecNumber evidence="6">5.6.2.4</ecNumber>
    </recommendedName>
</protein>
<dbReference type="GO" id="GO:0006281">
    <property type="term" value="P:DNA repair"/>
    <property type="evidence" value="ECO:0007669"/>
    <property type="project" value="TreeGrafter"/>
</dbReference>
<dbReference type="GO" id="GO:0009378">
    <property type="term" value="F:four-way junction helicase activity"/>
    <property type="evidence" value="ECO:0007669"/>
    <property type="project" value="TreeGrafter"/>
</dbReference>
<dbReference type="SUPFAM" id="SSF52540">
    <property type="entry name" value="P-loop containing nucleoside triphosphate hydrolases"/>
    <property type="match status" value="1"/>
</dbReference>
<dbReference type="Gene3D" id="3.40.50.300">
    <property type="entry name" value="P-loop containing nucleotide triphosphate hydrolases"/>
    <property type="match status" value="1"/>
</dbReference>
<keyword evidence="8" id="KW-0347">Helicase</keyword>
<comment type="caution">
    <text evidence="8">The sequence shown here is derived from an EMBL/GenBank/DDBJ whole genome shotgun (WGS) entry which is preliminary data.</text>
</comment>
<evidence type="ECO:0000256" key="4">
    <source>
        <dbReference type="ARBA" id="ARBA00023235"/>
    </source>
</evidence>
<keyword evidence="2" id="KW-0378">Hydrolase</keyword>
<keyword evidence="8" id="KW-0547">Nucleotide-binding</keyword>
<evidence type="ECO:0000256" key="3">
    <source>
        <dbReference type="ARBA" id="ARBA00023125"/>
    </source>
</evidence>
<dbReference type="PROSITE" id="PS00690">
    <property type="entry name" value="DEAH_ATP_HELICASE"/>
    <property type="match status" value="1"/>
</dbReference>
<evidence type="ECO:0000256" key="5">
    <source>
        <dbReference type="ARBA" id="ARBA00034617"/>
    </source>
</evidence>
<dbReference type="PROSITE" id="PS51192">
    <property type="entry name" value="HELICASE_ATP_BIND_1"/>
    <property type="match status" value="1"/>
</dbReference>
<keyword evidence="3" id="KW-0238">DNA-binding</keyword>
<evidence type="ECO:0000313" key="8">
    <source>
        <dbReference type="EMBL" id="NVO99712.1"/>
    </source>
</evidence>
<evidence type="ECO:0000256" key="1">
    <source>
        <dbReference type="ARBA" id="ARBA00005446"/>
    </source>
</evidence>
<comment type="similarity">
    <text evidence="1">Belongs to the helicase family. RecQ subfamily.</text>
</comment>
<dbReference type="InterPro" id="IPR011545">
    <property type="entry name" value="DEAD/DEAH_box_helicase_dom"/>
</dbReference>
<dbReference type="CDD" id="cd18018">
    <property type="entry name" value="DEXHc_RecQ4-like"/>
    <property type="match status" value="1"/>
</dbReference>
<evidence type="ECO:0000313" key="9">
    <source>
        <dbReference type="Proteomes" id="UP000533429"/>
    </source>
</evidence>
<dbReference type="EC" id="5.6.2.4" evidence="6"/>
<accession>A0A850QN81</accession>
<dbReference type="GO" id="GO:0003677">
    <property type="term" value="F:DNA binding"/>
    <property type="evidence" value="ECO:0007669"/>
    <property type="project" value="UniProtKB-KW"/>
</dbReference>
<evidence type="ECO:0000256" key="6">
    <source>
        <dbReference type="ARBA" id="ARBA00034808"/>
    </source>
</evidence>
<dbReference type="GO" id="GO:0006310">
    <property type="term" value="P:DNA recombination"/>
    <property type="evidence" value="ECO:0007669"/>
    <property type="project" value="TreeGrafter"/>
</dbReference>
<sequence length="182" mass="20417">MYLQTLEKVFGFAQLRQGQDDVISRVLDGHSSAAIFPTGSGKSLCYQLPALLLPHLTLVISPLLALMKDQVDFLQSKGIAAASIDSSQTWDESQNIMQQVRQGDIKILMISVERLKNERFRQFISHVPISLLVIDEAHCISEWGHNFRPDYLKLPEYQKALNIPQVLLLTATATPAVIDDMQ</sequence>
<evidence type="ECO:0000256" key="2">
    <source>
        <dbReference type="ARBA" id="ARBA00022801"/>
    </source>
</evidence>
<dbReference type="Pfam" id="PF00270">
    <property type="entry name" value="DEAD"/>
    <property type="match status" value="1"/>
</dbReference>
<dbReference type="Proteomes" id="UP000533429">
    <property type="component" value="Unassembled WGS sequence"/>
</dbReference>
<feature type="domain" description="Helicase ATP-binding" evidence="7">
    <location>
        <begin position="23"/>
        <end position="182"/>
    </location>
</feature>
<dbReference type="GO" id="GO:0016787">
    <property type="term" value="F:hydrolase activity"/>
    <property type="evidence" value="ECO:0007669"/>
    <property type="project" value="UniProtKB-KW"/>
</dbReference>
<gene>
    <name evidence="8" type="ORF">HWA77_05750</name>
</gene>
<dbReference type="PANTHER" id="PTHR13710">
    <property type="entry name" value="DNA HELICASE RECQ FAMILY MEMBER"/>
    <property type="match status" value="1"/>
</dbReference>
<dbReference type="InterPro" id="IPR014001">
    <property type="entry name" value="Helicase_ATP-bd"/>
</dbReference>
<keyword evidence="4" id="KW-0413">Isomerase</keyword>
<keyword evidence="8" id="KW-0067">ATP-binding</keyword>
<proteinExistence type="inferred from homology"/>
<dbReference type="GO" id="GO:0005524">
    <property type="term" value="F:ATP binding"/>
    <property type="evidence" value="ECO:0007669"/>
    <property type="project" value="InterPro"/>
</dbReference>
<dbReference type="GO" id="GO:0005737">
    <property type="term" value="C:cytoplasm"/>
    <property type="evidence" value="ECO:0007669"/>
    <property type="project" value="TreeGrafter"/>
</dbReference>
<dbReference type="GO" id="GO:0043590">
    <property type="term" value="C:bacterial nucleoid"/>
    <property type="evidence" value="ECO:0007669"/>
    <property type="project" value="TreeGrafter"/>
</dbReference>